<name>A0A8T4IP30_9ACTN</name>
<sequence>MAEHGAGVPERWQRLLEGAGGGSDDGAGGGGDGAGTRLAGVDGPVGSGPGGNGPGRDGSTGVLKSGKGPWDVAATSLESLHGNVGRALGELRDAQAGAGVGDKGVDGLESVGAHQRVFQSWEARLEVARGECEELKDKLAKAGSDFYKTDQAVKDAFAAQETKPIPPPGGPSGSW</sequence>
<feature type="compositionally biased region" description="Gly residues" evidence="2">
    <location>
        <begin position="43"/>
        <end position="58"/>
    </location>
</feature>
<dbReference type="EMBL" id="JAGSMN010000224">
    <property type="protein sequence ID" value="MBR7673598.1"/>
    <property type="molecule type" value="Genomic_DNA"/>
</dbReference>
<gene>
    <name evidence="3" type="ORF">KDA82_11325</name>
</gene>
<evidence type="ECO:0000313" key="3">
    <source>
        <dbReference type="EMBL" id="MBR7673598.1"/>
    </source>
</evidence>
<feature type="coiled-coil region" evidence="1">
    <location>
        <begin position="118"/>
        <end position="145"/>
    </location>
</feature>
<reference evidence="3" key="1">
    <citation type="submission" date="2021-04" db="EMBL/GenBank/DDBJ databases">
        <title>Sequencing of actinobacteria type strains.</title>
        <authorList>
            <person name="Nguyen G.-S."/>
            <person name="Wentzel A."/>
        </authorList>
    </citation>
    <scope>NUCLEOTIDE SEQUENCE</scope>
    <source>
        <strain evidence="3">DSM 42095</strain>
    </source>
</reference>
<evidence type="ECO:0008006" key="5">
    <source>
        <dbReference type="Google" id="ProtNLM"/>
    </source>
</evidence>
<comment type="caution">
    <text evidence="3">The sequence shown here is derived from an EMBL/GenBank/DDBJ whole genome shotgun (WGS) entry which is preliminary data.</text>
</comment>
<keyword evidence="1" id="KW-0175">Coiled coil</keyword>
<accession>A0A8T4IP30</accession>
<proteinExistence type="predicted"/>
<evidence type="ECO:0000256" key="2">
    <source>
        <dbReference type="SAM" id="MobiDB-lite"/>
    </source>
</evidence>
<evidence type="ECO:0000256" key="1">
    <source>
        <dbReference type="SAM" id="Coils"/>
    </source>
</evidence>
<dbReference type="Proteomes" id="UP000675554">
    <property type="component" value="Unassembled WGS sequence"/>
</dbReference>
<organism evidence="3 4">
    <name type="scientific">Streptomyces daliensis</name>
    <dbReference type="NCBI Taxonomy" id="299421"/>
    <lineage>
        <taxon>Bacteria</taxon>
        <taxon>Bacillati</taxon>
        <taxon>Actinomycetota</taxon>
        <taxon>Actinomycetes</taxon>
        <taxon>Kitasatosporales</taxon>
        <taxon>Streptomycetaceae</taxon>
        <taxon>Streptomyces</taxon>
    </lineage>
</organism>
<protein>
    <recommendedName>
        <fullName evidence="5">Excreted virulence factor EspC, type VII ESX diderm</fullName>
    </recommendedName>
</protein>
<evidence type="ECO:0000313" key="4">
    <source>
        <dbReference type="Proteomes" id="UP000675554"/>
    </source>
</evidence>
<dbReference type="AlphaFoldDB" id="A0A8T4IP30"/>
<keyword evidence="4" id="KW-1185">Reference proteome</keyword>
<feature type="compositionally biased region" description="Gly residues" evidence="2">
    <location>
        <begin position="18"/>
        <end position="34"/>
    </location>
</feature>
<feature type="region of interest" description="Disordered" evidence="2">
    <location>
        <begin position="1"/>
        <end position="70"/>
    </location>
</feature>